<dbReference type="InterPro" id="IPR021533">
    <property type="entry name" value="PepSY-like"/>
</dbReference>
<reference evidence="3" key="1">
    <citation type="journal article" date="2019" name="Int. J. Syst. Evol. Microbiol.">
        <title>The Global Catalogue of Microorganisms (GCM) 10K type strain sequencing project: providing services to taxonomists for standard genome sequencing and annotation.</title>
        <authorList>
            <consortium name="The Broad Institute Genomics Platform"/>
            <consortium name="The Broad Institute Genome Sequencing Center for Infectious Disease"/>
            <person name="Wu L."/>
            <person name="Ma J."/>
        </authorList>
    </citation>
    <scope>NUCLEOTIDE SEQUENCE [LARGE SCALE GENOMIC DNA]</scope>
    <source>
        <strain evidence="3">KCTC 23299</strain>
    </source>
</reference>
<sequence length="142" mass="16335">MKKLLLLLAVPVLLLSACKKEKVIDDNDLPRDARDFIATHFSGITISQSVREWDDTNWKYEVYLSNGTKLEFNHRGDIEEISGNSALPDSALPSLLVSYVRTNYPNEYIRKWELESTTQEITLSNNVELVFDKQGNFLRIDQ</sequence>
<feature type="domain" description="Putative beta-lactamase-inhibitor-like PepSY-like" evidence="1">
    <location>
        <begin position="59"/>
        <end position="138"/>
    </location>
</feature>
<dbReference type="RefSeq" id="WP_386103073.1">
    <property type="nucleotide sequence ID" value="NZ_JBHUOZ010000003.1"/>
</dbReference>
<dbReference type="Pfam" id="PF11396">
    <property type="entry name" value="PepSY_like"/>
    <property type="match status" value="1"/>
</dbReference>
<evidence type="ECO:0000313" key="3">
    <source>
        <dbReference type="Proteomes" id="UP001597511"/>
    </source>
</evidence>
<name>A0ABW6ACV0_9BACT</name>
<dbReference type="Gene3D" id="3.40.1420.30">
    <property type="match status" value="1"/>
</dbReference>
<protein>
    <submittedName>
        <fullName evidence="2">PepSY-like domain-containing protein</fullName>
    </submittedName>
</protein>
<evidence type="ECO:0000313" key="2">
    <source>
        <dbReference type="EMBL" id="MFD2921891.1"/>
    </source>
</evidence>
<dbReference type="PROSITE" id="PS51257">
    <property type="entry name" value="PROKAR_LIPOPROTEIN"/>
    <property type="match status" value="1"/>
</dbReference>
<evidence type="ECO:0000259" key="1">
    <source>
        <dbReference type="Pfam" id="PF11396"/>
    </source>
</evidence>
<proteinExistence type="predicted"/>
<dbReference type="SUPFAM" id="SSF160574">
    <property type="entry name" value="BT0923-like"/>
    <property type="match status" value="1"/>
</dbReference>
<dbReference type="Proteomes" id="UP001597511">
    <property type="component" value="Unassembled WGS sequence"/>
</dbReference>
<dbReference type="EMBL" id="JBHUOZ010000003">
    <property type="protein sequence ID" value="MFD2921891.1"/>
    <property type="molecule type" value="Genomic_DNA"/>
</dbReference>
<accession>A0ABW6ACV0</accession>
<organism evidence="2 3">
    <name type="scientific">Terrimonas rubra</name>
    <dbReference type="NCBI Taxonomy" id="1035890"/>
    <lineage>
        <taxon>Bacteria</taxon>
        <taxon>Pseudomonadati</taxon>
        <taxon>Bacteroidota</taxon>
        <taxon>Chitinophagia</taxon>
        <taxon>Chitinophagales</taxon>
        <taxon>Chitinophagaceae</taxon>
        <taxon>Terrimonas</taxon>
    </lineage>
</organism>
<gene>
    <name evidence="2" type="ORF">ACFS6H_19385</name>
</gene>
<comment type="caution">
    <text evidence="2">The sequence shown here is derived from an EMBL/GenBank/DDBJ whole genome shotgun (WGS) entry which is preliminary data.</text>
</comment>
<keyword evidence="3" id="KW-1185">Reference proteome</keyword>